<reference evidence="2" key="1">
    <citation type="submission" date="2020-10" db="EMBL/GenBank/DDBJ databases">
        <authorList>
            <person name="Gilroy R."/>
        </authorList>
    </citation>
    <scope>NUCLEOTIDE SEQUENCE</scope>
    <source>
        <strain evidence="2">15467</strain>
    </source>
</reference>
<evidence type="ECO:0000256" key="1">
    <source>
        <dbReference type="SAM" id="SignalP"/>
    </source>
</evidence>
<protein>
    <submittedName>
        <fullName evidence="2">FimB/Mfa2 family fimbrial subunit</fullName>
    </submittedName>
</protein>
<dbReference type="PROSITE" id="PS51257">
    <property type="entry name" value="PROKAR_LIPOPROTEIN"/>
    <property type="match status" value="1"/>
</dbReference>
<organism evidence="2 3">
    <name type="scientific">Candidatus Egerieousia excrementavium</name>
    <dbReference type="NCBI Taxonomy" id="2840778"/>
    <lineage>
        <taxon>Bacteria</taxon>
        <taxon>Pseudomonadati</taxon>
        <taxon>Bacteroidota</taxon>
        <taxon>Bacteroidia</taxon>
        <taxon>Bacteroidales</taxon>
        <taxon>Candidatus Egerieousia</taxon>
    </lineage>
</organism>
<keyword evidence="1" id="KW-0732">Signal</keyword>
<accession>A0A9D9DNC2</accession>
<dbReference type="AlphaFoldDB" id="A0A9D9DNC2"/>
<feature type="chain" id="PRO_5039635822" evidence="1">
    <location>
        <begin position="27"/>
        <end position="346"/>
    </location>
</feature>
<reference evidence="2" key="2">
    <citation type="journal article" date="2021" name="PeerJ">
        <title>Extensive microbial diversity within the chicken gut microbiome revealed by metagenomics and culture.</title>
        <authorList>
            <person name="Gilroy R."/>
            <person name="Ravi A."/>
            <person name="Getino M."/>
            <person name="Pursley I."/>
            <person name="Horton D.L."/>
            <person name="Alikhan N.F."/>
            <person name="Baker D."/>
            <person name="Gharbi K."/>
            <person name="Hall N."/>
            <person name="Watson M."/>
            <person name="Adriaenssens E.M."/>
            <person name="Foster-Nyarko E."/>
            <person name="Jarju S."/>
            <person name="Secka A."/>
            <person name="Antonio M."/>
            <person name="Oren A."/>
            <person name="Chaudhuri R.R."/>
            <person name="La Ragione R."/>
            <person name="Hildebrand F."/>
            <person name="Pallen M.J."/>
        </authorList>
    </citation>
    <scope>NUCLEOTIDE SEQUENCE</scope>
    <source>
        <strain evidence="2">15467</strain>
    </source>
</reference>
<gene>
    <name evidence="2" type="ORF">IAC68_06555</name>
</gene>
<name>A0A9D9DNC2_9BACT</name>
<dbReference type="Proteomes" id="UP000823635">
    <property type="component" value="Unassembled WGS sequence"/>
</dbReference>
<evidence type="ECO:0000313" key="2">
    <source>
        <dbReference type="EMBL" id="MBO8429571.1"/>
    </source>
</evidence>
<feature type="signal peptide" evidence="1">
    <location>
        <begin position="1"/>
        <end position="26"/>
    </location>
</feature>
<dbReference type="EMBL" id="JADINB010000141">
    <property type="protein sequence ID" value="MBO8429571.1"/>
    <property type="molecule type" value="Genomic_DNA"/>
</dbReference>
<evidence type="ECO:0000313" key="3">
    <source>
        <dbReference type="Proteomes" id="UP000823635"/>
    </source>
</evidence>
<comment type="caution">
    <text evidence="2">The sequence shown here is derived from an EMBL/GenBank/DDBJ whole genome shotgun (WGS) entry which is preliminary data.</text>
</comment>
<sequence>MKHNMTYRYAALLALLSLLLSFGCTKEKGPGNGEGLATIRITEPMLSGYTKALYTDSPETRINTLRIIVVPPSFGPDDCIANVLFENDALDNMIIENIPVGSVQIYAIANEASMDKDYTDFSSFYNDIVHAGESGRKLLVTDKNREHFPKRGSEIDAAVGLPMSWSDKNVEILEPDASGAPQEIQVTLQRCVSKLRIIMNNTLTEEIKITEMKFGAFFGDRFYLFWEENLDVPADIEYESKEYTGLDILDITIPANSSQELLLYLYPSHARSGTQPGPYTIGFTTTGNHDPYPLRHFRDGAGNEMSWISRNTQVNINATLGAHANVSVDYYVAEWKNITIDIPSFN</sequence>
<proteinExistence type="predicted"/>